<dbReference type="RefSeq" id="WP_094862582.1">
    <property type="nucleotide sequence ID" value="NZ_NKYE01000005.1"/>
</dbReference>
<evidence type="ECO:0000256" key="3">
    <source>
        <dbReference type="SAM" id="SignalP"/>
    </source>
</evidence>
<dbReference type="PANTHER" id="PTHR24276:SF98">
    <property type="entry name" value="FI18310P1-RELATED"/>
    <property type="match status" value="1"/>
</dbReference>
<feature type="signal peptide" evidence="3">
    <location>
        <begin position="1"/>
        <end position="27"/>
    </location>
</feature>
<dbReference type="InterPro" id="IPR001314">
    <property type="entry name" value="Peptidase_S1A"/>
</dbReference>
<evidence type="ECO:0000256" key="2">
    <source>
        <dbReference type="ARBA" id="ARBA00023157"/>
    </source>
</evidence>
<dbReference type="Gene3D" id="2.40.10.10">
    <property type="entry name" value="Trypsin-like serine proteases"/>
    <property type="match status" value="1"/>
</dbReference>
<organism evidence="5 6">
    <name type="scientific">Amycolatopsis antarctica</name>
    <dbReference type="NCBI Taxonomy" id="1854586"/>
    <lineage>
        <taxon>Bacteria</taxon>
        <taxon>Bacillati</taxon>
        <taxon>Actinomycetota</taxon>
        <taxon>Actinomycetes</taxon>
        <taxon>Pseudonocardiales</taxon>
        <taxon>Pseudonocardiaceae</taxon>
        <taxon>Amycolatopsis</taxon>
    </lineage>
</organism>
<comment type="similarity">
    <text evidence="1">Belongs to the peptidase S1 family.</text>
</comment>
<dbReference type="InterPro" id="IPR001254">
    <property type="entry name" value="Trypsin_dom"/>
</dbReference>
<dbReference type="InParanoid" id="A0A263D6X4"/>
<evidence type="ECO:0000259" key="4">
    <source>
        <dbReference type="PROSITE" id="PS50240"/>
    </source>
</evidence>
<dbReference type="EMBL" id="NKYE01000005">
    <property type="protein sequence ID" value="OZM73327.1"/>
    <property type="molecule type" value="Genomic_DNA"/>
</dbReference>
<evidence type="ECO:0000256" key="1">
    <source>
        <dbReference type="ARBA" id="ARBA00007664"/>
    </source>
</evidence>
<feature type="domain" description="Peptidase S1" evidence="4">
    <location>
        <begin position="41"/>
        <end position="240"/>
    </location>
</feature>
<name>A0A263D6X4_9PSEU</name>
<gene>
    <name evidence="5" type="ORF">CFN78_10790</name>
</gene>
<dbReference type="InterPro" id="IPR043504">
    <property type="entry name" value="Peptidase_S1_PA_chymotrypsin"/>
</dbReference>
<dbReference type="PROSITE" id="PS50240">
    <property type="entry name" value="TRYPSIN_DOM"/>
    <property type="match status" value="1"/>
</dbReference>
<proteinExistence type="inferred from homology"/>
<dbReference type="SMART" id="SM00020">
    <property type="entry name" value="Tryp_SPc"/>
    <property type="match status" value="1"/>
</dbReference>
<dbReference type="GO" id="GO:0004252">
    <property type="term" value="F:serine-type endopeptidase activity"/>
    <property type="evidence" value="ECO:0007669"/>
    <property type="project" value="InterPro"/>
</dbReference>
<dbReference type="InterPro" id="IPR009003">
    <property type="entry name" value="Peptidase_S1_PA"/>
</dbReference>
<keyword evidence="6" id="KW-1185">Reference proteome</keyword>
<dbReference type="Proteomes" id="UP000242444">
    <property type="component" value="Unassembled WGS sequence"/>
</dbReference>
<keyword evidence="2" id="KW-1015">Disulfide bond</keyword>
<comment type="caution">
    <text evidence="5">The sequence shown here is derived from an EMBL/GenBank/DDBJ whole genome shotgun (WGS) entry which is preliminary data.</text>
</comment>
<dbReference type="GO" id="GO:0006508">
    <property type="term" value="P:proteolysis"/>
    <property type="evidence" value="ECO:0007669"/>
    <property type="project" value="InterPro"/>
</dbReference>
<dbReference type="PANTHER" id="PTHR24276">
    <property type="entry name" value="POLYSERASE-RELATED"/>
    <property type="match status" value="1"/>
</dbReference>
<sequence length="241" mass="24579">MKLSRVLPAVAGAVLAVTALGSTVASADTTSAPADVAPAIIDGGNAESGPWAARLFSGGQEACSATIIGPKWILTAQHCVEGGDLTFNIGDLDQSKGEKASAVNVTEHPSVDLALVELDREVDATYAKLADSQIVNNGDQVQVFGWGATCTDKPEIECQAQLLKVANVDVTGVNAPCTDYRGGDAVCASRGDGITAGGDSGGPMFSGDTQVGVASTSDRSSTTAYTHVASYRDWIKDTSGI</sequence>
<dbReference type="AlphaFoldDB" id="A0A263D6X4"/>
<dbReference type="InterPro" id="IPR050430">
    <property type="entry name" value="Peptidase_S1"/>
</dbReference>
<dbReference type="OrthoDB" id="4310587at2"/>
<dbReference type="Pfam" id="PF00089">
    <property type="entry name" value="Trypsin"/>
    <property type="match status" value="1"/>
</dbReference>
<dbReference type="SUPFAM" id="SSF50494">
    <property type="entry name" value="Trypsin-like serine proteases"/>
    <property type="match status" value="1"/>
</dbReference>
<evidence type="ECO:0000313" key="5">
    <source>
        <dbReference type="EMBL" id="OZM73327.1"/>
    </source>
</evidence>
<evidence type="ECO:0000313" key="6">
    <source>
        <dbReference type="Proteomes" id="UP000242444"/>
    </source>
</evidence>
<reference evidence="5 6" key="1">
    <citation type="submission" date="2017-07" db="EMBL/GenBank/DDBJ databases">
        <title>Amycolatopsis antarcticus sp. nov., isolated from the surface of an Antarcticus brown macroalga.</title>
        <authorList>
            <person name="Wang J."/>
            <person name="Leiva S."/>
            <person name="Huang J."/>
            <person name="Huang Y."/>
        </authorList>
    </citation>
    <scope>NUCLEOTIDE SEQUENCE [LARGE SCALE GENOMIC DNA]</scope>
    <source>
        <strain evidence="5 6">AU-G6</strain>
    </source>
</reference>
<accession>A0A263D6X4</accession>
<dbReference type="PRINTS" id="PR00722">
    <property type="entry name" value="CHYMOTRYPSIN"/>
</dbReference>
<keyword evidence="3" id="KW-0732">Signal</keyword>
<protein>
    <submittedName>
        <fullName evidence="5">Trypsin</fullName>
    </submittedName>
</protein>
<feature type="chain" id="PRO_5012175921" evidence="3">
    <location>
        <begin position="28"/>
        <end position="241"/>
    </location>
</feature>